<name>A0ABZ3EX48_9FIRM</name>
<evidence type="ECO:0000256" key="2">
    <source>
        <dbReference type="ARBA" id="ARBA00022448"/>
    </source>
</evidence>
<evidence type="ECO:0000256" key="4">
    <source>
        <dbReference type="ARBA" id="ARBA00022692"/>
    </source>
</evidence>
<keyword evidence="4 7" id="KW-0812">Transmembrane</keyword>
<proteinExistence type="inferred from homology"/>
<comment type="subcellular location">
    <subcellularLocation>
        <location evidence="1 7">Cell membrane</location>
        <topology evidence="1 7">Multi-pass membrane protein</topology>
    </subcellularLocation>
</comment>
<accession>A0ABZ3EX48</accession>
<dbReference type="Gene3D" id="1.10.3720.10">
    <property type="entry name" value="MetI-like"/>
    <property type="match status" value="1"/>
</dbReference>
<dbReference type="Pfam" id="PF00528">
    <property type="entry name" value="BPD_transp_1"/>
    <property type="match status" value="1"/>
</dbReference>
<protein>
    <submittedName>
        <fullName evidence="9">Sugar ABC transporter permease</fullName>
    </submittedName>
</protein>
<keyword evidence="10" id="KW-1185">Reference proteome</keyword>
<gene>
    <name evidence="9" type="ORF">V6984_03470</name>
</gene>
<reference evidence="9 10" key="1">
    <citation type="submission" date="2024-02" db="EMBL/GenBank/DDBJ databases">
        <title>Bacterial strain from lacustrine sediment.</title>
        <authorList>
            <person name="Petit C."/>
            <person name="Fadhlaoui K."/>
        </authorList>
    </citation>
    <scope>NUCLEOTIDE SEQUENCE [LARGE SCALE GENOMIC DNA]</scope>
    <source>
        <strain evidence="9 10">IPX-CK</strain>
    </source>
</reference>
<feature type="transmembrane region" description="Helical" evidence="7">
    <location>
        <begin position="209"/>
        <end position="231"/>
    </location>
</feature>
<evidence type="ECO:0000256" key="7">
    <source>
        <dbReference type="RuleBase" id="RU363032"/>
    </source>
</evidence>
<evidence type="ECO:0000256" key="5">
    <source>
        <dbReference type="ARBA" id="ARBA00022989"/>
    </source>
</evidence>
<feature type="transmembrane region" description="Helical" evidence="7">
    <location>
        <begin position="273"/>
        <end position="298"/>
    </location>
</feature>
<evidence type="ECO:0000313" key="9">
    <source>
        <dbReference type="EMBL" id="XAH74837.1"/>
    </source>
</evidence>
<organism evidence="9 10">
    <name type="scientific">Kineothrix sedimenti</name>
    <dbReference type="NCBI Taxonomy" id="3123317"/>
    <lineage>
        <taxon>Bacteria</taxon>
        <taxon>Bacillati</taxon>
        <taxon>Bacillota</taxon>
        <taxon>Clostridia</taxon>
        <taxon>Lachnospirales</taxon>
        <taxon>Lachnospiraceae</taxon>
        <taxon>Kineothrix</taxon>
    </lineage>
</organism>
<dbReference type="CDD" id="cd06261">
    <property type="entry name" value="TM_PBP2"/>
    <property type="match status" value="1"/>
</dbReference>
<evidence type="ECO:0000256" key="3">
    <source>
        <dbReference type="ARBA" id="ARBA00022475"/>
    </source>
</evidence>
<keyword evidence="3" id="KW-1003">Cell membrane</keyword>
<dbReference type="PANTHER" id="PTHR30193">
    <property type="entry name" value="ABC TRANSPORTER PERMEASE PROTEIN"/>
    <property type="match status" value="1"/>
</dbReference>
<evidence type="ECO:0000313" key="10">
    <source>
        <dbReference type="Proteomes" id="UP001451571"/>
    </source>
</evidence>
<feature type="transmembrane region" description="Helical" evidence="7">
    <location>
        <begin position="20"/>
        <end position="47"/>
    </location>
</feature>
<evidence type="ECO:0000256" key="6">
    <source>
        <dbReference type="ARBA" id="ARBA00023136"/>
    </source>
</evidence>
<feature type="transmembrane region" description="Helical" evidence="7">
    <location>
        <begin position="80"/>
        <end position="102"/>
    </location>
</feature>
<feature type="domain" description="ABC transmembrane type-1" evidence="8">
    <location>
        <begin position="76"/>
        <end position="295"/>
    </location>
</feature>
<dbReference type="SUPFAM" id="SSF161098">
    <property type="entry name" value="MetI-like"/>
    <property type="match status" value="1"/>
</dbReference>
<dbReference type="InterPro" id="IPR051393">
    <property type="entry name" value="ABC_transporter_permease"/>
</dbReference>
<dbReference type="RefSeq" id="WP_342758415.1">
    <property type="nucleotide sequence ID" value="NZ_CP146256.1"/>
</dbReference>
<keyword evidence="5 7" id="KW-1133">Transmembrane helix</keyword>
<dbReference type="EMBL" id="CP146256">
    <property type="protein sequence ID" value="XAH74837.1"/>
    <property type="molecule type" value="Genomic_DNA"/>
</dbReference>
<dbReference type="InterPro" id="IPR035906">
    <property type="entry name" value="MetI-like_sf"/>
</dbReference>
<feature type="transmembrane region" description="Helical" evidence="7">
    <location>
        <begin position="163"/>
        <end position="188"/>
    </location>
</feature>
<dbReference type="Proteomes" id="UP001451571">
    <property type="component" value="Chromosome"/>
</dbReference>
<sequence length="311" mass="34624">MKENKKKGFVKTLKTYRVAYVYIAPFYILFLIFGLFPMAAGFALSFFRWDGLGAMHFLGLGNYFNLFQDPLFWRALSNTLLIGIIAHIPILLGGLVLAYILNSKLVRGQNIFKTIYFMPMVTSSVAISIIFQNLFGNNYGLINYLLSFFGEEPVNWLAGDGSLIRVAVIIMFAWKWVGWNMVIYLAGMQGISNDIYEAARIDGANHGKLVFSIVIPLLKPIILFTLIQSSIGMFSLFTEPFILTGSNWSGGPNNGGLTLMMYLLNKAPQGGNAYGYASSIAYVITLIIVIISVILTKVTEEKDAVKRRGGR</sequence>
<dbReference type="PROSITE" id="PS50928">
    <property type="entry name" value="ABC_TM1"/>
    <property type="match status" value="1"/>
</dbReference>
<keyword evidence="2 7" id="KW-0813">Transport</keyword>
<comment type="similarity">
    <text evidence="7">Belongs to the binding-protein-dependent transport system permease family.</text>
</comment>
<evidence type="ECO:0000256" key="1">
    <source>
        <dbReference type="ARBA" id="ARBA00004651"/>
    </source>
</evidence>
<evidence type="ECO:0000259" key="8">
    <source>
        <dbReference type="PROSITE" id="PS50928"/>
    </source>
</evidence>
<dbReference type="PANTHER" id="PTHR30193:SF37">
    <property type="entry name" value="INNER MEMBRANE ABC TRANSPORTER PERMEASE PROTEIN YCJO"/>
    <property type="match status" value="1"/>
</dbReference>
<keyword evidence="6 7" id="KW-0472">Membrane</keyword>
<dbReference type="InterPro" id="IPR000515">
    <property type="entry name" value="MetI-like"/>
</dbReference>
<feature type="transmembrane region" description="Helical" evidence="7">
    <location>
        <begin position="114"/>
        <end position="135"/>
    </location>
</feature>